<name>A0AAP2Z9D2_9EURY</name>
<comment type="caution">
    <text evidence="1">The sequence shown here is derived from an EMBL/GenBank/DDBJ whole genome shotgun (WGS) entry which is preliminary data.</text>
</comment>
<keyword evidence="2" id="KW-1185">Reference proteome</keyword>
<dbReference type="Proteomes" id="UP001321047">
    <property type="component" value="Unassembled WGS sequence"/>
</dbReference>
<accession>A0AAP2Z9D2</accession>
<organism evidence="1 2">
    <name type="scientific">Natronosalvus hydrolyticus</name>
    <dbReference type="NCBI Taxonomy" id="2979988"/>
    <lineage>
        <taxon>Archaea</taxon>
        <taxon>Methanobacteriati</taxon>
        <taxon>Methanobacteriota</taxon>
        <taxon>Stenosarchaea group</taxon>
        <taxon>Halobacteria</taxon>
        <taxon>Halobacteriales</taxon>
        <taxon>Natrialbaceae</taxon>
        <taxon>Natronosalvus</taxon>
    </lineage>
</organism>
<protein>
    <submittedName>
        <fullName evidence="1">Uncharacterized protein</fullName>
    </submittedName>
</protein>
<sequence length="104" mass="12033">MSGLRTAVIVQTRWRDAWVDKAKWTVTPGGIAYDSGDIRYTDEWLHESKRQEKRVCVCADESANAVWIERDWRGPPGDREQLVTLDWRTGSKWRVDESGANLLQ</sequence>
<gene>
    <name evidence="1" type="ORF">OB919_10360</name>
</gene>
<evidence type="ECO:0000313" key="2">
    <source>
        <dbReference type="Proteomes" id="UP001321047"/>
    </source>
</evidence>
<proteinExistence type="predicted"/>
<dbReference type="AlphaFoldDB" id="A0AAP2Z9D2"/>
<reference evidence="1 2" key="1">
    <citation type="submission" date="2022-09" db="EMBL/GenBank/DDBJ databases">
        <title>Enrichment on poylsaccharides allowed isolation of novel metabolic and taxonomic groups of Haloarchaea.</title>
        <authorList>
            <person name="Sorokin D.Y."/>
            <person name="Elcheninov A.G."/>
            <person name="Khizhniak T.V."/>
            <person name="Kolganova T.V."/>
            <person name="Kublanov I.V."/>
        </authorList>
    </citation>
    <scope>NUCLEOTIDE SEQUENCE [LARGE SCALE GENOMIC DNA]</scope>
    <source>
        <strain evidence="1 2">AArc-curdl1</strain>
    </source>
</reference>
<dbReference type="EMBL" id="JAOPJZ010000006">
    <property type="protein sequence ID" value="MCU4752385.1"/>
    <property type="molecule type" value="Genomic_DNA"/>
</dbReference>
<dbReference type="RefSeq" id="WP_342808725.1">
    <property type="nucleotide sequence ID" value="NZ_JAOPJZ010000006.1"/>
</dbReference>
<evidence type="ECO:0000313" key="1">
    <source>
        <dbReference type="EMBL" id="MCU4752385.1"/>
    </source>
</evidence>